<proteinExistence type="predicted"/>
<dbReference type="STRING" id="887929.HMP0721_0692"/>
<gene>
    <name evidence="2" type="ORF">HMP0721_0692</name>
</gene>
<evidence type="ECO:0000256" key="1">
    <source>
        <dbReference type="SAM" id="Phobius"/>
    </source>
</evidence>
<dbReference type="Proteomes" id="UP000004754">
    <property type="component" value="Unassembled WGS sequence"/>
</dbReference>
<evidence type="ECO:0000313" key="3">
    <source>
        <dbReference type="Proteomes" id="UP000004754"/>
    </source>
</evidence>
<dbReference type="EMBL" id="AEQN01000011">
    <property type="protein sequence ID" value="EFV02269.1"/>
    <property type="molecule type" value="Genomic_DNA"/>
</dbReference>
<reference evidence="2 3" key="1">
    <citation type="submission" date="2010-12" db="EMBL/GenBank/DDBJ databases">
        <authorList>
            <person name="Muzny D."/>
            <person name="Qin X."/>
            <person name="Deng J."/>
            <person name="Jiang H."/>
            <person name="Liu Y."/>
            <person name="Qu J."/>
            <person name="Song X.-Z."/>
            <person name="Zhang L."/>
            <person name="Thornton R."/>
            <person name="Coyle M."/>
            <person name="Francisco L."/>
            <person name="Jackson L."/>
            <person name="Javaid M."/>
            <person name="Korchina V."/>
            <person name="Kovar C."/>
            <person name="Mata R."/>
            <person name="Mathew T."/>
            <person name="Ngo R."/>
            <person name="Nguyen L."/>
            <person name="Nguyen N."/>
            <person name="Okwuonu G."/>
            <person name="Ongeri F."/>
            <person name="Pham C."/>
            <person name="Simmons D."/>
            <person name="Wilczek-Boney K."/>
            <person name="Hale W."/>
            <person name="Jakkamsetti A."/>
            <person name="Pham P."/>
            <person name="Ruth R."/>
            <person name="San Lucas F."/>
            <person name="Warren J."/>
            <person name="Zhang J."/>
            <person name="Zhao Z."/>
            <person name="Zhou C."/>
            <person name="Zhu D."/>
            <person name="Lee S."/>
            <person name="Bess C."/>
            <person name="Blankenburg K."/>
            <person name="Forbes L."/>
            <person name="Fu Q."/>
            <person name="Gubbala S."/>
            <person name="Hirani K."/>
            <person name="Jayaseelan J.C."/>
            <person name="Lara F."/>
            <person name="Munidasa M."/>
            <person name="Palculict T."/>
            <person name="Patil S."/>
            <person name="Pu L.-L."/>
            <person name="Saada N."/>
            <person name="Tang L."/>
            <person name="Weissenberger G."/>
            <person name="Zhu Y."/>
            <person name="Hemphill L."/>
            <person name="Shang Y."/>
            <person name="Youmans B."/>
            <person name="Ayvaz T."/>
            <person name="Ross M."/>
            <person name="Santibanez J."/>
            <person name="Aqrawi P."/>
            <person name="Gross S."/>
            <person name="Joshi V."/>
            <person name="Fowler G."/>
            <person name="Nazareth L."/>
            <person name="Reid J."/>
            <person name="Worley K."/>
            <person name="Petrosino J."/>
            <person name="Highlander S."/>
            <person name="Gibbs R."/>
        </authorList>
    </citation>
    <scope>NUCLEOTIDE SEQUENCE [LARGE SCALE GENOMIC DNA]</scope>
    <source>
        <strain evidence="2 3">ATCC 23263</strain>
    </source>
</reference>
<comment type="caution">
    <text evidence="2">The sequence shown here is derived from an EMBL/GenBank/DDBJ whole genome shotgun (WGS) entry which is preliminary data.</text>
</comment>
<name>E6MFA9_9FIRM</name>
<keyword evidence="3" id="KW-1185">Reference proteome</keyword>
<protein>
    <submittedName>
        <fullName evidence="2">Uncharacterized protein</fullName>
    </submittedName>
</protein>
<dbReference type="RefSeq" id="WP_006598116.1">
    <property type="nucleotide sequence ID" value="NZ_GL622359.1"/>
</dbReference>
<sequence>MKDKKQWITQILLVGSNAILFALFWYRFYNYQVFTYYSRPGYVLVNIIFWAAFLNLAFFHGAFRIQQYNRGRLIFANILTLGTADIMIYIGGCLFKGGYMDVKPGFVMALLQGICALAVVLWATRQNAK</sequence>
<feature type="transmembrane region" description="Helical" evidence="1">
    <location>
        <begin position="75"/>
        <end position="99"/>
    </location>
</feature>
<feature type="transmembrane region" description="Helical" evidence="1">
    <location>
        <begin position="7"/>
        <end position="29"/>
    </location>
</feature>
<organism evidence="2 3">
    <name type="scientific">Pseudoramibacter alactolyticus ATCC 23263</name>
    <dbReference type="NCBI Taxonomy" id="887929"/>
    <lineage>
        <taxon>Bacteria</taxon>
        <taxon>Bacillati</taxon>
        <taxon>Bacillota</taxon>
        <taxon>Clostridia</taxon>
        <taxon>Eubacteriales</taxon>
        <taxon>Eubacteriaceae</taxon>
        <taxon>Pseudoramibacter</taxon>
    </lineage>
</organism>
<keyword evidence="1" id="KW-0812">Transmembrane</keyword>
<dbReference type="HOGENOM" id="CLU_1946914_0_0_9"/>
<dbReference type="AlphaFoldDB" id="E6MFA9"/>
<keyword evidence="1" id="KW-0472">Membrane</keyword>
<accession>E6MFA9</accession>
<feature type="transmembrane region" description="Helical" evidence="1">
    <location>
        <begin position="41"/>
        <end position="63"/>
    </location>
</feature>
<feature type="transmembrane region" description="Helical" evidence="1">
    <location>
        <begin position="105"/>
        <end position="124"/>
    </location>
</feature>
<keyword evidence="1" id="KW-1133">Transmembrane helix</keyword>
<evidence type="ECO:0000313" key="2">
    <source>
        <dbReference type="EMBL" id="EFV02269.1"/>
    </source>
</evidence>